<accession>A0AA38F887</accession>
<reference evidence="2 3" key="1">
    <citation type="journal article" date="2021" name="Nat. Plants">
        <title>The Taxus genome provides insights into paclitaxel biosynthesis.</title>
        <authorList>
            <person name="Xiong X."/>
            <person name="Gou J."/>
            <person name="Liao Q."/>
            <person name="Li Y."/>
            <person name="Zhou Q."/>
            <person name="Bi G."/>
            <person name="Li C."/>
            <person name="Du R."/>
            <person name="Wang X."/>
            <person name="Sun T."/>
            <person name="Guo L."/>
            <person name="Liang H."/>
            <person name="Lu P."/>
            <person name="Wu Y."/>
            <person name="Zhang Z."/>
            <person name="Ro D.K."/>
            <person name="Shang Y."/>
            <person name="Huang S."/>
            <person name="Yan J."/>
        </authorList>
    </citation>
    <scope>NUCLEOTIDE SEQUENCE [LARGE SCALE GENOMIC DNA]</scope>
    <source>
        <strain evidence="2">Ta-2019</strain>
    </source>
</reference>
<organism evidence="2 3">
    <name type="scientific">Taxus chinensis</name>
    <name type="common">Chinese yew</name>
    <name type="synonym">Taxus wallichiana var. chinensis</name>
    <dbReference type="NCBI Taxonomy" id="29808"/>
    <lineage>
        <taxon>Eukaryota</taxon>
        <taxon>Viridiplantae</taxon>
        <taxon>Streptophyta</taxon>
        <taxon>Embryophyta</taxon>
        <taxon>Tracheophyta</taxon>
        <taxon>Spermatophyta</taxon>
        <taxon>Pinopsida</taxon>
        <taxon>Pinidae</taxon>
        <taxon>Conifers II</taxon>
        <taxon>Cupressales</taxon>
        <taxon>Taxaceae</taxon>
        <taxon>Taxus</taxon>
    </lineage>
</organism>
<keyword evidence="3" id="KW-1185">Reference proteome</keyword>
<comment type="caution">
    <text evidence="2">The sequence shown here is derived from an EMBL/GenBank/DDBJ whole genome shotgun (WGS) entry which is preliminary data.</text>
</comment>
<proteinExistence type="predicted"/>
<feature type="non-terminal residue" evidence="2">
    <location>
        <position position="1"/>
    </location>
</feature>
<dbReference type="Proteomes" id="UP000824469">
    <property type="component" value="Unassembled WGS sequence"/>
</dbReference>
<name>A0AA38F887_TAXCH</name>
<evidence type="ECO:0000313" key="2">
    <source>
        <dbReference type="EMBL" id="KAH9292240.1"/>
    </source>
</evidence>
<protein>
    <submittedName>
        <fullName evidence="2">Uncharacterized protein</fullName>
    </submittedName>
</protein>
<feature type="signal peptide" evidence="1">
    <location>
        <begin position="1"/>
        <end position="20"/>
    </location>
</feature>
<keyword evidence="1" id="KW-0732">Signal</keyword>
<sequence>LNAWKILLGGSLRFFLHLYSIIVGDMNNDFEILQIDYSGSLIINSTSLKAMSCNGTDDAFVLFVLPPDGPFTISSVKKICGKWLLSNRFFYSQ</sequence>
<gene>
    <name evidence="2" type="ORF">KI387_042573</name>
</gene>
<dbReference type="AlphaFoldDB" id="A0AA38F887"/>
<feature type="chain" id="PRO_5041328120" evidence="1">
    <location>
        <begin position="21"/>
        <end position="93"/>
    </location>
</feature>
<evidence type="ECO:0000256" key="1">
    <source>
        <dbReference type="SAM" id="SignalP"/>
    </source>
</evidence>
<evidence type="ECO:0000313" key="3">
    <source>
        <dbReference type="Proteomes" id="UP000824469"/>
    </source>
</evidence>
<dbReference type="EMBL" id="JAHRHJ020003212">
    <property type="protein sequence ID" value="KAH9292240.1"/>
    <property type="molecule type" value="Genomic_DNA"/>
</dbReference>